<name>A0A645B0A3_9ZZZZ</name>
<evidence type="ECO:0000313" key="6">
    <source>
        <dbReference type="EMBL" id="MPM58860.1"/>
    </source>
</evidence>
<dbReference type="SUPFAM" id="SSF53850">
    <property type="entry name" value="Periplasmic binding protein-like II"/>
    <property type="match status" value="1"/>
</dbReference>
<dbReference type="InterPro" id="IPR036390">
    <property type="entry name" value="WH_DNA-bd_sf"/>
</dbReference>
<keyword evidence="4" id="KW-0804">Transcription</keyword>
<comment type="caution">
    <text evidence="6">The sequence shown here is derived from an EMBL/GenBank/DDBJ whole genome shotgun (WGS) entry which is preliminary data.</text>
</comment>
<dbReference type="GO" id="GO:0005829">
    <property type="term" value="C:cytosol"/>
    <property type="evidence" value="ECO:0007669"/>
    <property type="project" value="TreeGrafter"/>
</dbReference>
<dbReference type="Pfam" id="PF03466">
    <property type="entry name" value="LysR_substrate"/>
    <property type="match status" value="1"/>
</dbReference>
<protein>
    <submittedName>
        <fullName evidence="6">HTH-type transcriptional regulator ArgP</fullName>
    </submittedName>
</protein>
<feature type="domain" description="HTH lysR-type" evidence="5">
    <location>
        <begin position="1"/>
        <end position="58"/>
    </location>
</feature>
<reference evidence="6" key="1">
    <citation type="submission" date="2019-08" db="EMBL/GenBank/DDBJ databases">
        <authorList>
            <person name="Kucharzyk K."/>
            <person name="Murdoch R.W."/>
            <person name="Higgins S."/>
            <person name="Loffler F."/>
        </authorList>
    </citation>
    <scope>NUCLEOTIDE SEQUENCE</scope>
</reference>
<dbReference type="Pfam" id="PF00126">
    <property type="entry name" value="HTH_1"/>
    <property type="match status" value="1"/>
</dbReference>
<dbReference type="SUPFAM" id="SSF46785">
    <property type="entry name" value="Winged helix' DNA-binding domain"/>
    <property type="match status" value="1"/>
</dbReference>
<dbReference type="EMBL" id="VSSQ01016992">
    <property type="protein sequence ID" value="MPM58860.1"/>
    <property type="molecule type" value="Genomic_DNA"/>
</dbReference>
<dbReference type="AlphaFoldDB" id="A0A645B0A3"/>
<gene>
    <name evidence="6" type="primary">argP_7</name>
    <name evidence="6" type="ORF">SDC9_105693</name>
</gene>
<accession>A0A645B0A3</accession>
<dbReference type="PRINTS" id="PR00039">
    <property type="entry name" value="HTHLYSR"/>
</dbReference>
<dbReference type="GO" id="GO:0003677">
    <property type="term" value="F:DNA binding"/>
    <property type="evidence" value="ECO:0007669"/>
    <property type="project" value="UniProtKB-KW"/>
</dbReference>
<evidence type="ECO:0000256" key="2">
    <source>
        <dbReference type="ARBA" id="ARBA00023015"/>
    </source>
</evidence>
<dbReference type="Gene3D" id="3.40.190.290">
    <property type="match status" value="1"/>
</dbReference>
<dbReference type="InterPro" id="IPR005119">
    <property type="entry name" value="LysR_subst-bd"/>
</dbReference>
<evidence type="ECO:0000256" key="1">
    <source>
        <dbReference type="ARBA" id="ARBA00009437"/>
    </source>
</evidence>
<dbReference type="FunFam" id="1.10.10.10:FF:000001">
    <property type="entry name" value="LysR family transcriptional regulator"/>
    <property type="match status" value="1"/>
</dbReference>
<dbReference type="PANTHER" id="PTHR30419:SF8">
    <property type="entry name" value="NITROGEN ASSIMILATION TRANSCRIPTIONAL ACTIVATOR-RELATED"/>
    <property type="match status" value="1"/>
</dbReference>
<dbReference type="CDD" id="cd05466">
    <property type="entry name" value="PBP2_LTTR_substrate"/>
    <property type="match status" value="1"/>
</dbReference>
<dbReference type="PROSITE" id="PS50931">
    <property type="entry name" value="HTH_LYSR"/>
    <property type="match status" value="1"/>
</dbReference>
<proteinExistence type="inferred from homology"/>
<evidence type="ECO:0000259" key="5">
    <source>
        <dbReference type="PROSITE" id="PS50931"/>
    </source>
</evidence>
<dbReference type="InterPro" id="IPR000847">
    <property type="entry name" value="LysR_HTH_N"/>
</dbReference>
<evidence type="ECO:0000256" key="4">
    <source>
        <dbReference type="ARBA" id="ARBA00023163"/>
    </source>
</evidence>
<sequence>MYSRRMSYFIAIAEIQNISKAAQELHVSQPSLSQYLNRLEEGLGVKLLDRTCTPLRLTEEGKLYLEYVREITEAEKRFESRLQAHKKATEKTLSIGIPTQLTPMLFRKFVQGFLHANPEKQLTIRDGTSLSVKEELFRGEVDVAFFHTQAPEDARLISFIIQEERLFLACNRNSSLAHGRAGTREKPLLLTKADFPQMAEMLFLIPPKTYFINAVIWNHLKEIGLSPKKILELPALSSIGDYLLEPQNNGISLLADFSIAGMSSIDEITFVKLEGHDLRWYLTMSYLVDTPLSPSGYSLWKYVSGKR</sequence>
<comment type="similarity">
    <text evidence="1">Belongs to the LysR transcriptional regulatory family.</text>
</comment>
<dbReference type="InterPro" id="IPR036388">
    <property type="entry name" value="WH-like_DNA-bd_sf"/>
</dbReference>
<dbReference type="Gene3D" id="1.10.10.10">
    <property type="entry name" value="Winged helix-like DNA-binding domain superfamily/Winged helix DNA-binding domain"/>
    <property type="match status" value="1"/>
</dbReference>
<dbReference type="InterPro" id="IPR050950">
    <property type="entry name" value="HTH-type_LysR_regulators"/>
</dbReference>
<keyword evidence="3" id="KW-0238">DNA-binding</keyword>
<evidence type="ECO:0000256" key="3">
    <source>
        <dbReference type="ARBA" id="ARBA00023125"/>
    </source>
</evidence>
<keyword evidence="2" id="KW-0805">Transcription regulation</keyword>
<dbReference type="PANTHER" id="PTHR30419">
    <property type="entry name" value="HTH-TYPE TRANSCRIPTIONAL REGULATOR YBHD"/>
    <property type="match status" value="1"/>
</dbReference>
<organism evidence="6">
    <name type="scientific">bioreactor metagenome</name>
    <dbReference type="NCBI Taxonomy" id="1076179"/>
    <lineage>
        <taxon>unclassified sequences</taxon>
        <taxon>metagenomes</taxon>
        <taxon>ecological metagenomes</taxon>
    </lineage>
</organism>
<dbReference type="GO" id="GO:0003700">
    <property type="term" value="F:DNA-binding transcription factor activity"/>
    <property type="evidence" value="ECO:0007669"/>
    <property type="project" value="InterPro"/>
</dbReference>